<evidence type="ECO:0000313" key="4">
    <source>
        <dbReference type="Proteomes" id="UP000004367"/>
    </source>
</evidence>
<dbReference type="GO" id="GO:0032049">
    <property type="term" value="P:cardiolipin biosynthetic process"/>
    <property type="evidence" value="ECO:0007669"/>
    <property type="project" value="UniProtKB-ARBA"/>
</dbReference>
<evidence type="ECO:0000259" key="2">
    <source>
        <dbReference type="PROSITE" id="PS50035"/>
    </source>
</evidence>
<protein>
    <submittedName>
        <fullName evidence="3">Putative cardiolipin synthase</fullName>
    </submittedName>
</protein>
<sequence>MTGGRLRRRAGALVRAAGWYTAAMSTAQVAAVVGVVAVDEIRKRRNPPPGGYPSVPPVSVDVAGSRITTFTSGRDLYDAMLTAIEGARHTVYFESYIWKGDDVGQRFKDALVAASERGVDVYVVYDALANLVVPPSFYRLPEPIHVLRFPVFRSSMITRPGIRSLGRDHRKILVVDSAIGFVGGYNIGRLYADHWRDTHLRVEGPSVWELDNAFCDFWNQYRGRRLPALPDQGAASWDARTEAARNAPSRLLFPVRGLYLKAIDRASQRIYITQAYFIPDEEILAGLLAAARRGVDVRVIVPEYSNHVVADWVARGYFGRLLEGGVSIWFYRNAMVHAKTATVDGRWSTIGTANIDRLSLTGNYEVNLEMYSDDQAAEMERIFEMDLENCRRLTYEEWARRHRLARVVERVLKPLRPLL</sequence>
<dbReference type="AlphaFoldDB" id="H5URY2"/>
<dbReference type="eggNOG" id="COG1502">
    <property type="taxonomic scope" value="Bacteria"/>
</dbReference>
<dbReference type="CDD" id="cd09112">
    <property type="entry name" value="PLDc_CLS_2"/>
    <property type="match status" value="1"/>
</dbReference>
<keyword evidence="4" id="KW-1185">Reference proteome</keyword>
<feature type="domain" description="PLD phosphodiesterase" evidence="2">
    <location>
        <begin position="332"/>
        <end position="359"/>
    </location>
</feature>
<dbReference type="STRING" id="1089455.MOPEL_073_01310"/>
<name>H5URY2_9MICO</name>
<evidence type="ECO:0000256" key="1">
    <source>
        <dbReference type="SAM" id="Phobius"/>
    </source>
</evidence>
<accession>H5URY2</accession>
<dbReference type="RefSeq" id="WP_009482388.1">
    <property type="nucleotide sequence ID" value="NZ_BAFE01000052.1"/>
</dbReference>
<evidence type="ECO:0000313" key="3">
    <source>
        <dbReference type="EMBL" id="GAB48490.1"/>
    </source>
</evidence>
<dbReference type="PANTHER" id="PTHR21248">
    <property type="entry name" value="CARDIOLIPIN SYNTHASE"/>
    <property type="match status" value="1"/>
</dbReference>
<keyword evidence="1" id="KW-1133">Transmembrane helix</keyword>
<reference evidence="3 4" key="1">
    <citation type="submission" date="2012-02" db="EMBL/GenBank/DDBJ databases">
        <title>Whole genome shotgun sequence of Mobilicoccus pelagius NBRC 104925.</title>
        <authorList>
            <person name="Yoshida Y."/>
            <person name="Hosoyama A."/>
            <person name="Tsuchikane K."/>
            <person name="Katsumata H."/>
            <person name="Yamazaki S."/>
            <person name="Fujita N."/>
        </authorList>
    </citation>
    <scope>NUCLEOTIDE SEQUENCE [LARGE SCALE GENOMIC DNA]</scope>
    <source>
        <strain evidence="3 4">NBRC 104925</strain>
    </source>
</reference>
<dbReference type="SMART" id="SM00155">
    <property type="entry name" value="PLDc"/>
    <property type="match status" value="2"/>
</dbReference>
<dbReference type="Pfam" id="PF13091">
    <property type="entry name" value="PLDc_2"/>
    <property type="match status" value="2"/>
</dbReference>
<dbReference type="OrthoDB" id="9762009at2"/>
<feature type="domain" description="PLD phosphodiesterase" evidence="2">
    <location>
        <begin position="164"/>
        <end position="191"/>
    </location>
</feature>
<dbReference type="Gene3D" id="3.30.870.10">
    <property type="entry name" value="Endonuclease Chain A"/>
    <property type="match status" value="2"/>
</dbReference>
<comment type="caution">
    <text evidence="3">The sequence shown here is derived from an EMBL/GenBank/DDBJ whole genome shotgun (WGS) entry which is preliminary data.</text>
</comment>
<dbReference type="EMBL" id="BAFE01000052">
    <property type="protein sequence ID" value="GAB48490.1"/>
    <property type="molecule type" value="Genomic_DNA"/>
</dbReference>
<keyword evidence="1" id="KW-0472">Membrane</keyword>
<dbReference type="GO" id="GO:0030572">
    <property type="term" value="F:phosphatidyltransferase activity"/>
    <property type="evidence" value="ECO:0007669"/>
    <property type="project" value="UniProtKB-ARBA"/>
</dbReference>
<proteinExistence type="predicted"/>
<dbReference type="SUPFAM" id="SSF56024">
    <property type="entry name" value="Phospholipase D/nuclease"/>
    <property type="match status" value="2"/>
</dbReference>
<dbReference type="PANTHER" id="PTHR21248:SF22">
    <property type="entry name" value="PHOSPHOLIPASE D"/>
    <property type="match status" value="1"/>
</dbReference>
<dbReference type="CDD" id="cd09110">
    <property type="entry name" value="PLDc_CLS_1"/>
    <property type="match status" value="1"/>
</dbReference>
<organism evidence="3 4">
    <name type="scientific">Mobilicoccus pelagius NBRC 104925</name>
    <dbReference type="NCBI Taxonomy" id="1089455"/>
    <lineage>
        <taxon>Bacteria</taxon>
        <taxon>Bacillati</taxon>
        <taxon>Actinomycetota</taxon>
        <taxon>Actinomycetes</taxon>
        <taxon>Micrococcales</taxon>
        <taxon>Dermatophilaceae</taxon>
        <taxon>Mobilicoccus</taxon>
    </lineage>
</organism>
<keyword evidence="1" id="KW-0812">Transmembrane</keyword>
<dbReference type="InterPro" id="IPR001736">
    <property type="entry name" value="PLipase_D/transphosphatidylase"/>
</dbReference>
<dbReference type="Proteomes" id="UP000004367">
    <property type="component" value="Unassembled WGS sequence"/>
</dbReference>
<dbReference type="InterPro" id="IPR025202">
    <property type="entry name" value="PLD-like_dom"/>
</dbReference>
<gene>
    <name evidence="3" type="ORF">MOPEL_073_01310</name>
</gene>
<dbReference type="PROSITE" id="PS50035">
    <property type="entry name" value="PLD"/>
    <property type="match status" value="2"/>
</dbReference>
<feature type="transmembrane region" description="Helical" evidence="1">
    <location>
        <begin position="12"/>
        <end position="38"/>
    </location>
</feature>